<dbReference type="GO" id="GO:0005524">
    <property type="term" value="F:ATP binding"/>
    <property type="evidence" value="ECO:0007669"/>
    <property type="project" value="InterPro"/>
</dbReference>
<dbReference type="Proteomes" id="UP000266673">
    <property type="component" value="Unassembled WGS sequence"/>
</dbReference>
<accession>A0A397UZA1</accession>
<dbReference type="GO" id="GO:0003918">
    <property type="term" value="F:DNA topoisomerase type II (double strand cut, ATP-hydrolyzing) activity"/>
    <property type="evidence" value="ECO:0007669"/>
    <property type="project" value="InterPro"/>
</dbReference>
<organism evidence="1 2">
    <name type="scientific">Gigaspora rosea</name>
    <dbReference type="NCBI Taxonomy" id="44941"/>
    <lineage>
        <taxon>Eukaryota</taxon>
        <taxon>Fungi</taxon>
        <taxon>Fungi incertae sedis</taxon>
        <taxon>Mucoromycota</taxon>
        <taxon>Glomeromycotina</taxon>
        <taxon>Glomeromycetes</taxon>
        <taxon>Diversisporales</taxon>
        <taxon>Gigasporaceae</taxon>
        <taxon>Gigaspora</taxon>
    </lineage>
</organism>
<comment type="caution">
    <text evidence="1">The sequence shown here is derived from an EMBL/GenBank/DDBJ whole genome shotgun (WGS) entry which is preliminary data.</text>
</comment>
<protein>
    <submittedName>
        <fullName evidence="1">Uncharacterized protein</fullName>
    </submittedName>
</protein>
<evidence type="ECO:0000313" key="2">
    <source>
        <dbReference type="Proteomes" id="UP000266673"/>
    </source>
</evidence>
<sequence>MNRLYEDKSSLSLVVFVIKSATGTSLDGRVAELQAVFSIQGKVTNVEKSESGKF</sequence>
<dbReference type="AlphaFoldDB" id="A0A397UZA1"/>
<evidence type="ECO:0000313" key="1">
    <source>
        <dbReference type="EMBL" id="RIB15475.1"/>
    </source>
</evidence>
<keyword evidence="2" id="KW-1185">Reference proteome</keyword>
<name>A0A397UZA1_9GLOM</name>
<reference evidence="1 2" key="1">
    <citation type="submission" date="2018-06" db="EMBL/GenBank/DDBJ databases">
        <title>Comparative genomics reveals the genomic features of Rhizophagus irregularis, R. cerebriforme, R. diaphanum and Gigaspora rosea, and their symbiotic lifestyle signature.</title>
        <authorList>
            <person name="Morin E."/>
            <person name="San Clemente H."/>
            <person name="Chen E.C.H."/>
            <person name="De La Providencia I."/>
            <person name="Hainaut M."/>
            <person name="Kuo A."/>
            <person name="Kohler A."/>
            <person name="Murat C."/>
            <person name="Tang N."/>
            <person name="Roy S."/>
            <person name="Loubradou J."/>
            <person name="Henrissat B."/>
            <person name="Grigoriev I.V."/>
            <person name="Corradi N."/>
            <person name="Roux C."/>
            <person name="Martin F.M."/>
        </authorList>
    </citation>
    <scope>NUCLEOTIDE SEQUENCE [LARGE SCALE GENOMIC DNA]</scope>
    <source>
        <strain evidence="1 2">DAOM 194757</strain>
    </source>
</reference>
<dbReference type="InterPro" id="IPR013759">
    <property type="entry name" value="Topo_IIA_B_C"/>
</dbReference>
<dbReference type="EMBL" id="QKWP01000741">
    <property type="protein sequence ID" value="RIB15475.1"/>
    <property type="molecule type" value="Genomic_DNA"/>
</dbReference>
<dbReference type="GO" id="GO:0006265">
    <property type="term" value="P:DNA topological change"/>
    <property type="evidence" value="ECO:0007669"/>
    <property type="project" value="InterPro"/>
</dbReference>
<dbReference type="Gene3D" id="3.40.50.670">
    <property type="match status" value="1"/>
</dbReference>
<dbReference type="GO" id="GO:0003677">
    <property type="term" value="F:DNA binding"/>
    <property type="evidence" value="ECO:0007669"/>
    <property type="project" value="InterPro"/>
</dbReference>
<proteinExistence type="predicted"/>
<gene>
    <name evidence="1" type="ORF">C2G38_2192293</name>
</gene>